<keyword evidence="7" id="KW-1185">Reference proteome</keyword>
<dbReference type="Pfam" id="PF14865">
    <property type="entry name" value="Macin"/>
    <property type="match status" value="1"/>
</dbReference>
<dbReference type="InterPro" id="IPR038456">
    <property type="entry name" value="Macin_sf"/>
</dbReference>
<dbReference type="Gene3D" id="3.30.30.100">
    <property type="match status" value="1"/>
</dbReference>
<dbReference type="InterPro" id="IPR029230">
    <property type="entry name" value="Macin"/>
</dbReference>
<dbReference type="GO" id="GO:0005576">
    <property type="term" value="C:extracellular region"/>
    <property type="evidence" value="ECO:0007669"/>
    <property type="project" value="UniProtKB-SubCell"/>
</dbReference>
<sequence>MALIKTMSIILGIPILAILTMTPSTEANAITDCWNTWSRCTGWSSWATGYLWLSCEDRCKCQGHAYGTCRIVTSKCPLTHEAWQCQCSGTRYGSRPSWCGF</sequence>
<gene>
    <name evidence="6" type="ORF">ACJMK2_016214</name>
</gene>
<evidence type="ECO:0000256" key="5">
    <source>
        <dbReference type="SAM" id="SignalP"/>
    </source>
</evidence>
<feature type="signal peptide" evidence="5">
    <location>
        <begin position="1"/>
        <end position="27"/>
    </location>
</feature>
<evidence type="ECO:0000256" key="2">
    <source>
        <dbReference type="ARBA" id="ARBA00010366"/>
    </source>
</evidence>
<dbReference type="Proteomes" id="UP001634394">
    <property type="component" value="Unassembled WGS sequence"/>
</dbReference>
<organism evidence="6 7">
    <name type="scientific">Sinanodonta woodiana</name>
    <name type="common">Chinese pond mussel</name>
    <name type="synonym">Anodonta woodiana</name>
    <dbReference type="NCBI Taxonomy" id="1069815"/>
    <lineage>
        <taxon>Eukaryota</taxon>
        <taxon>Metazoa</taxon>
        <taxon>Spiralia</taxon>
        <taxon>Lophotrochozoa</taxon>
        <taxon>Mollusca</taxon>
        <taxon>Bivalvia</taxon>
        <taxon>Autobranchia</taxon>
        <taxon>Heteroconchia</taxon>
        <taxon>Palaeoheterodonta</taxon>
        <taxon>Unionida</taxon>
        <taxon>Unionoidea</taxon>
        <taxon>Unionidae</taxon>
        <taxon>Unioninae</taxon>
        <taxon>Sinanodonta</taxon>
    </lineage>
</organism>
<accession>A0ABD3UWE5</accession>
<dbReference type="EMBL" id="JBJQND010000015">
    <property type="protein sequence ID" value="KAL3852595.1"/>
    <property type="molecule type" value="Genomic_DNA"/>
</dbReference>
<evidence type="ECO:0000313" key="7">
    <source>
        <dbReference type="Proteomes" id="UP001634394"/>
    </source>
</evidence>
<evidence type="ECO:0000256" key="4">
    <source>
        <dbReference type="ARBA" id="ARBA00023157"/>
    </source>
</evidence>
<keyword evidence="3" id="KW-0964">Secreted</keyword>
<evidence type="ECO:0000256" key="1">
    <source>
        <dbReference type="ARBA" id="ARBA00004613"/>
    </source>
</evidence>
<protein>
    <recommendedName>
        <fullName evidence="8">Theromacin</fullName>
    </recommendedName>
</protein>
<reference evidence="6 7" key="1">
    <citation type="submission" date="2024-11" db="EMBL/GenBank/DDBJ databases">
        <title>Chromosome-level genome assembly of the freshwater bivalve Anodonta woodiana.</title>
        <authorList>
            <person name="Chen X."/>
        </authorList>
    </citation>
    <scope>NUCLEOTIDE SEQUENCE [LARGE SCALE GENOMIC DNA]</scope>
    <source>
        <strain evidence="6">MN2024</strain>
        <tissue evidence="6">Gills</tissue>
    </source>
</reference>
<comment type="similarity">
    <text evidence="2">Belongs to the macin family.</text>
</comment>
<feature type="chain" id="PRO_5044757902" description="Theromacin" evidence="5">
    <location>
        <begin position="28"/>
        <end position="101"/>
    </location>
</feature>
<proteinExistence type="inferred from homology"/>
<evidence type="ECO:0008006" key="8">
    <source>
        <dbReference type="Google" id="ProtNLM"/>
    </source>
</evidence>
<name>A0ABD3UWE5_SINWO</name>
<evidence type="ECO:0000313" key="6">
    <source>
        <dbReference type="EMBL" id="KAL3852595.1"/>
    </source>
</evidence>
<comment type="subcellular location">
    <subcellularLocation>
        <location evidence="1">Secreted</location>
    </subcellularLocation>
</comment>
<comment type="caution">
    <text evidence="6">The sequence shown here is derived from an EMBL/GenBank/DDBJ whole genome shotgun (WGS) entry which is preliminary data.</text>
</comment>
<keyword evidence="5" id="KW-0732">Signal</keyword>
<dbReference type="AlphaFoldDB" id="A0ABD3UWE5"/>
<evidence type="ECO:0000256" key="3">
    <source>
        <dbReference type="ARBA" id="ARBA00022525"/>
    </source>
</evidence>
<keyword evidence="4" id="KW-1015">Disulfide bond</keyword>